<dbReference type="AlphaFoldDB" id="A0A226DVF6"/>
<evidence type="ECO:0000256" key="1">
    <source>
        <dbReference type="SAM" id="MobiDB-lite"/>
    </source>
</evidence>
<proteinExistence type="predicted"/>
<reference evidence="2 3" key="1">
    <citation type="submission" date="2015-12" db="EMBL/GenBank/DDBJ databases">
        <title>The genome of Folsomia candida.</title>
        <authorList>
            <person name="Faddeeva A."/>
            <person name="Derks M.F."/>
            <person name="Anvar Y."/>
            <person name="Smit S."/>
            <person name="Van Straalen N."/>
            <person name="Roelofs D."/>
        </authorList>
    </citation>
    <scope>NUCLEOTIDE SEQUENCE [LARGE SCALE GENOMIC DNA]</scope>
    <source>
        <strain evidence="2 3">VU population</strain>
        <tissue evidence="2">Whole body</tissue>
    </source>
</reference>
<feature type="region of interest" description="Disordered" evidence="1">
    <location>
        <begin position="293"/>
        <end position="330"/>
    </location>
</feature>
<protein>
    <submittedName>
        <fullName evidence="2">Uncharacterized protein</fullName>
    </submittedName>
</protein>
<comment type="caution">
    <text evidence="2">The sequence shown here is derived from an EMBL/GenBank/DDBJ whole genome shotgun (WGS) entry which is preliminary data.</text>
</comment>
<sequence length="330" mass="35807">MSGEVIRARKLVTDCIVCIQQPDAACVFALLDRVGPTCIPKAESMGTHVNIVYRSERRCKQYLRDFLAKRITLPLDSEKSRLELDAVVGNSSPALVKILQSTTTPLPVTTEIAVENVPTFPISTEVILMSTMAPTVMTTTATAASPLPATTEVAVENPPTVPISTEFILMSTTPSTAEVTTAAASTLLATTTAKIIPLSGNTNVPMVNIPSCASTEMTNTALPILDHIILDFLKNDTSSILKETMTAKLGRNLCRTKQLLRRIIINEPGLQELYDIIPIIPGARAEHQRIAPAPHPRTLIPPKHITTHNQRGSRKSDHGMSMSNHQKPVQ</sequence>
<keyword evidence="3" id="KW-1185">Reference proteome</keyword>
<dbReference type="Proteomes" id="UP000198287">
    <property type="component" value="Unassembled WGS sequence"/>
</dbReference>
<accession>A0A226DVF6</accession>
<evidence type="ECO:0000313" key="2">
    <source>
        <dbReference type="EMBL" id="OXA49008.1"/>
    </source>
</evidence>
<gene>
    <name evidence="2" type="ORF">Fcan01_16561</name>
</gene>
<evidence type="ECO:0000313" key="3">
    <source>
        <dbReference type="Proteomes" id="UP000198287"/>
    </source>
</evidence>
<name>A0A226DVF6_FOLCA</name>
<feature type="compositionally biased region" description="Polar residues" evidence="1">
    <location>
        <begin position="321"/>
        <end position="330"/>
    </location>
</feature>
<dbReference type="EMBL" id="LNIX01000011">
    <property type="protein sequence ID" value="OXA49008.1"/>
    <property type="molecule type" value="Genomic_DNA"/>
</dbReference>
<organism evidence="2 3">
    <name type="scientific">Folsomia candida</name>
    <name type="common">Springtail</name>
    <dbReference type="NCBI Taxonomy" id="158441"/>
    <lineage>
        <taxon>Eukaryota</taxon>
        <taxon>Metazoa</taxon>
        <taxon>Ecdysozoa</taxon>
        <taxon>Arthropoda</taxon>
        <taxon>Hexapoda</taxon>
        <taxon>Collembola</taxon>
        <taxon>Entomobryomorpha</taxon>
        <taxon>Isotomoidea</taxon>
        <taxon>Isotomidae</taxon>
        <taxon>Proisotominae</taxon>
        <taxon>Folsomia</taxon>
    </lineage>
</organism>